<dbReference type="PANTHER" id="PTHR30146:SF148">
    <property type="entry name" value="HTH-TYPE TRANSCRIPTIONAL REPRESSOR PURR-RELATED"/>
    <property type="match status" value="1"/>
</dbReference>
<evidence type="ECO:0000313" key="7">
    <source>
        <dbReference type="Proteomes" id="UP000326554"/>
    </source>
</evidence>
<dbReference type="SUPFAM" id="SSF53822">
    <property type="entry name" value="Periplasmic binding protein-like I"/>
    <property type="match status" value="1"/>
</dbReference>
<dbReference type="SUPFAM" id="SSF47413">
    <property type="entry name" value="lambda repressor-like DNA-binding domains"/>
    <property type="match status" value="1"/>
</dbReference>
<dbReference type="Pfam" id="PF00356">
    <property type="entry name" value="LacI"/>
    <property type="match status" value="1"/>
</dbReference>
<dbReference type="PROSITE" id="PS00356">
    <property type="entry name" value="HTH_LACI_1"/>
    <property type="match status" value="1"/>
</dbReference>
<keyword evidence="7" id="KW-1185">Reference proteome</keyword>
<protein>
    <submittedName>
        <fullName evidence="6">LacI family transcriptional regulator</fullName>
    </submittedName>
</protein>
<keyword evidence="4" id="KW-0804">Transcription</keyword>
<evidence type="ECO:0000256" key="4">
    <source>
        <dbReference type="ARBA" id="ARBA00023163"/>
    </source>
</evidence>
<accession>A0A5J5GSL0</accession>
<evidence type="ECO:0000313" key="6">
    <source>
        <dbReference type="EMBL" id="KAA9010352.1"/>
    </source>
</evidence>
<comment type="caution">
    <text evidence="6">The sequence shown here is derived from an EMBL/GenBank/DDBJ whole genome shotgun (WGS) entry which is preliminary data.</text>
</comment>
<organism evidence="6 7">
    <name type="scientific">Histidinibacterium aquaticum</name>
    <dbReference type="NCBI Taxonomy" id="2613962"/>
    <lineage>
        <taxon>Bacteria</taxon>
        <taxon>Pseudomonadati</taxon>
        <taxon>Pseudomonadota</taxon>
        <taxon>Alphaproteobacteria</taxon>
        <taxon>Rhodobacterales</taxon>
        <taxon>Paracoccaceae</taxon>
        <taxon>Histidinibacterium</taxon>
    </lineage>
</organism>
<dbReference type="Pfam" id="PF13377">
    <property type="entry name" value="Peripla_BP_3"/>
    <property type="match status" value="1"/>
</dbReference>
<dbReference type="InterPro" id="IPR010982">
    <property type="entry name" value="Lambda_DNA-bd_dom_sf"/>
</dbReference>
<proteinExistence type="predicted"/>
<sequence length="384" mass="41093">MRAVQRACESQPAVGDHDWPVGRFPRLVLRDSFVLGGVRITVSDSTAPLTIIDIARLSGVSKSTVSRVLSGAESVSEDAREKVMAAVQTSGFRRNDLARSLRSGRTGMIGLVIPDIANPFWADVARGAQDAAADENVSLLIFNSDWDPERERRHLLALTQSRVDGAIVNPVRDGLDEIARFRIPLVLIGSSAERFPQLPSVGSDISQGVSIGLDRIVAAGLGMPALLVGDAERTARERFVAAVRSIGEVEGWPLDEMRLEDGHYTVDGGRAAMNRLLARDIPRVVFAANDLMALGALQAIRSSGLRCPEDVALLGFDGVPAAEVSAPSLTTVAKPSREIGGRAFELLSKKIAGEPDVPKLSLPCALIERETLPQPNYPRAVSTG</sequence>
<evidence type="ECO:0000256" key="3">
    <source>
        <dbReference type="ARBA" id="ARBA00023125"/>
    </source>
</evidence>
<dbReference type="PANTHER" id="PTHR30146">
    <property type="entry name" value="LACI-RELATED TRANSCRIPTIONAL REPRESSOR"/>
    <property type="match status" value="1"/>
</dbReference>
<dbReference type="AlphaFoldDB" id="A0A5J5GSL0"/>
<dbReference type="EMBL" id="VYQE01000001">
    <property type="protein sequence ID" value="KAA9010352.1"/>
    <property type="molecule type" value="Genomic_DNA"/>
</dbReference>
<evidence type="ECO:0000256" key="2">
    <source>
        <dbReference type="ARBA" id="ARBA00023015"/>
    </source>
</evidence>
<keyword evidence="1" id="KW-0678">Repressor</keyword>
<reference evidence="6 7" key="1">
    <citation type="submission" date="2019-09" db="EMBL/GenBank/DDBJ databases">
        <authorList>
            <person name="Park J.-S."/>
            <person name="Choi H.-J."/>
        </authorList>
    </citation>
    <scope>NUCLEOTIDE SEQUENCE [LARGE SCALE GENOMIC DNA]</scope>
    <source>
        <strain evidence="6 7">176SS1-4</strain>
    </source>
</reference>
<dbReference type="CDD" id="cd01392">
    <property type="entry name" value="HTH_LacI"/>
    <property type="match status" value="1"/>
</dbReference>
<name>A0A5J5GSL0_9RHOB</name>
<gene>
    <name evidence="6" type="ORF">F3S47_03660</name>
</gene>
<dbReference type="InterPro" id="IPR046335">
    <property type="entry name" value="LacI/GalR-like_sensor"/>
</dbReference>
<dbReference type="SMART" id="SM00354">
    <property type="entry name" value="HTH_LACI"/>
    <property type="match status" value="1"/>
</dbReference>
<dbReference type="Proteomes" id="UP000326554">
    <property type="component" value="Unassembled WGS sequence"/>
</dbReference>
<dbReference type="Gene3D" id="1.10.260.40">
    <property type="entry name" value="lambda repressor-like DNA-binding domains"/>
    <property type="match status" value="1"/>
</dbReference>
<keyword evidence="2" id="KW-0805">Transcription regulation</keyword>
<feature type="domain" description="HTH lacI-type" evidence="5">
    <location>
        <begin position="49"/>
        <end position="103"/>
    </location>
</feature>
<dbReference type="InterPro" id="IPR000843">
    <property type="entry name" value="HTH_LacI"/>
</dbReference>
<dbReference type="Gene3D" id="3.40.50.2300">
    <property type="match status" value="2"/>
</dbReference>
<dbReference type="GO" id="GO:0000976">
    <property type="term" value="F:transcription cis-regulatory region binding"/>
    <property type="evidence" value="ECO:0007669"/>
    <property type="project" value="TreeGrafter"/>
</dbReference>
<dbReference type="InterPro" id="IPR028082">
    <property type="entry name" value="Peripla_BP_I"/>
</dbReference>
<evidence type="ECO:0000259" key="5">
    <source>
        <dbReference type="PROSITE" id="PS50932"/>
    </source>
</evidence>
<evidence type="ECO:0000256" key="1">
    <source>
        <dbReference type="ARBA" id="ARBA00022491"/>
    </source>
</evidence>
<dbReference type="PROSITE" id="PS50932">
    <property type="entry name" value="HTH_LACI_2"/>
    <property type="match status" value="1"/>
</dbReference>
<dbReference type="CDD" id="cd06267">
    <property type="entry name" value="PBP1_LacI_sugar_binding-like"/>
    <property type="match status" value="1"/>
</dbReference>
<keyword evidence="3" id="KW-0238">DNA-binding</keyword>
<dbReference type="GO" id="GO:0003700">
    <property type="term" value="F:DNA-binding transcription factor activity"/>
    <property type="evidence" value="ECO:0007669"/>
    <property type="project" value="TreeGrafter"/>
</dbReference>